<evidence type="ECO:0000256" key="1">
    <source>
        <dbReference type="SAM" id="MobiDB-lite"/>
    </source>
</evidence>
<evidence type="ECO:0000313" key="3">
    <source>
        <dbReference type="EMBL" id="EGG04973.1"/>
    </source>
</evidence>
<evidence type="ECO:0000313" key="4">
    <source>
        <dbReference type="Proteomes" id="UP000001072"/>
    </source>
</evidence>
<proteinExistence type="predicted"/>
<dbReference type="InParanoid" id="F4RRR1"/>
<dbReference type="KEGG" id="mlr:MELLADRAFT_64518"/>
<evidence type="ECO:0000259" key="2">
    <source>
        <dbReference type="Pfam" id="PF18826"/>
    </source>
</evidence>
<dbReference type="RefSeq" id="XP_007411726.1">
    <property type="nucleotide sequence ID" value="XM_007411664.1"/>
</dbReference>
<dbReference type="OrthoDB" id="429841at2759"/>
<dbReference type="VEuPathDB" id="FungiDB:MELLADRAFT_64518"/>
<accession>F4RRR1</accession>
<organism evidence="4">
    <name type="scientific">Melampsora larici-populina (strain 98AG31 / pathotype 3-4-7)</name>
    <name type="common">Poplar leaf rust fungus</name>
    <dbReference type="NCBI Taxonomy" id="747676"/>
    <lineage>
        <taxon>Eukaryota</taxon>
        <taxon>Fungi</taxon>
        <taxon>Dikarya</taxon>
        <taxon>Basidiomycota</taxon>
        <taxon>Pucciniomycotina</taxon>
        <taxon>Pucciniomycetes</taxon>
        <taxon>Pucciniales</taxon>
        <taxon>Melampsoraceae</taxon>
        <taxon>Melampsora</taxon>
    </lineage>
</organism>
<dbReference type="HOGENOM" id="CLU_084832_0_0_1"/>
<dbReference type="Pfam" id="PF18826">
    <property type="entry name" value="bVLRF1"/>
    <property type="match status" value="1"/>
</dbReference>
<sequence>MAPTKIAMSKSNKITSNHEQDIRERGELYIFDLPKPLRGALFTKNPIALPYGPSLPPLPSVESSEDIWTDNPEWIKKIHLFDQTQKFEFFRCVLPRSFGRESGLIFDKPISELRKLQRHDDKDSSHRRWTLVIFGKDKIAAIHIQTDLFNREESKPIKDRLVILKDEVKKRWSSISSAPVIESKKGHAKSKKERVVEKLSRKSQRGVDRDPVNKDPMNKAGSELLASWENELEKSELIFVGASKKQISILFPESSPLYNKLRAFPFAFGSPKIEELKRCYVKLTTAKLNLDC</sequence>
<dbReference type="Proteomes" id="UP000001072">
    <property type="component" value="Unassembled WGS sequence"/>
</dbReference>
<feature type="domain" description="VLRF1" evidence="2">
    <location>
        <begin position="219"/>
        <end position="289"/>
    </location>
</feature>
<protein>
    <recommendedName>
        <fullName evidence="2">VLRF1 domain-containing protein</fullName>
    </recommendedName>
</protein>
<feature type="region of interest" description="Disordered" evidence="1">
    <location>
        <begin position="183"/>
        <end position="216"/>
    </location>
</feature>
<gene>
    <name evidence="3" type="ORF">MELLADRAFT_64518</name>
</gene>
<dbReference type="GeneID" id="18930269"/>
<reference evidence="4" key="1">
    <citation type="journal article" date="2011" name="Proc. Natl. Acad. Sci. U.S.A.">
        <title>Obligate biotrophy features unraveled by the genomic analysis of rust fungi.</title>
        <authorList>
            <person name="Duplessis S."/>
            <person name="Cuomo C.A."/>
            <person name="Lin Y.-C."/>
            <person name="Aerts A."/>
            <person name="Tisserant E."/>
            <person name="Veneault-Fourrey C."/>
            <person name="Joly D.L."/>
            <person name="Hacquard S."/>
            <person name="Amselem J."/>
            <person name="Cantarel B.L."/>
            <person name="Chiu R."/>
            <person name="Coutinho P.M."/>
            <person name="Feau N."/>
            <person name="Field M."/>
            <person name="Frey P."/>
            <person name="Gelhaye E."/>
            <person name="Goldberg J."/>
            <person name="Grabherr M.G."/>
            <person name="Kodira C.D."/>
            <person name="Kohler A."/>
            <person name="Kuees U."/>
            <person name="Lindquist E.A."/>
            <person name="Lucas S.M."/>
            <person name="Mago R."/>
            <person name="Mauceli E."/>
            <person name="Morin E."/>
            <person name="Murat C."/>
            <person name="Pangilinan J.L."/>
            <person name="Park R."/>
            <person name="Pearson M."/>
            <person name="Quesneville H."/>
            <person name="Rouhier N."/>
            <person name="Sakthikumar S."/>
            <person name="Salamov A.A."/>
            <person name="Schmutz J."/>
            <person name="Selles B."/>
            <person name="Shapiro H."/>
            <person name="Tanguay P."/>
            <person name="Tuskan G.A."/>
            <person name="Henrissat B."/>
            <person name="Van de Peer Y."/>
            <person name="Rouze P."/>
            <person name="Ellis J.G."/>
            <person name="Dodds P.N."/>
            <person name="Schein J.E."/>
            <person name="Zhong S."/>
            <person name="Hamelin R.C."/>
            <person name="Grigoriev I.V."/>
            <person name="Szabo L.J."/>
            <person name="Martin F."/>
        </authorList>
    </citation>
    <scope>NUCLEOTIDE SEQUENCE [LARGE SCALE GENOMIC DNA]</scope>
    <source>
        <strain evidence="4">98AG31 / pathotype 3-4-7</strain>
    </source>
</reference>
<name>F4RRR1_MELLP</name>
<dbReference type="AlphaFoldDB" id="F4RRR1"/>
<feature type="compositionally biased region" description="Basic and acidic residues" evidence="1">
    <location>
        <begin position="193"/>
        <end position="216"/>
    </location>
</feature>
<keyword evidence="4" id="KW-1185">Reference proteome</keyword>
<dbReference type="InterPro" id="IPR041175">
    <property type="entry name" value="VLRF1/Vms1"/>
</dbReference>
<dbReference type="EMBL" id="GL883115">
    <property type="protein sequence ID" value="EGG04973.1"/>
    <property type="molecule type" value="Genomic_DNA"/>
</dbReference>